<gene>
    <name evidence="2" type="ORF">K470DRAFT_88279</name>
</gene>
<keyword evidence="1" id="KW-0732">Signal</keyword>
<feature type="chain" id="PRO_5025568776" evidence="1">
    <location>
        <begin position="20"/>
        <end position="203"/>
    </location>
</feature>
<organism evidence="2 3">
    <name type="scientific">Piedraia hortae CBS 480.64</name>
    <dbReference type="NCBI Taxonomy" id="1314780"/>
    <lineage>
        <taxon>Eukaryota</taxon>
        <taxon>Fungi</taxon>
        <taxon>Dikarya</taxon>
        <taxon>Ascomycota</taxon>
        <taxon>Pezizomycotina</taxon>
        <taxon>Dothideomycetes</taxon>
        <taxon>Dothideomycetidae</taxon>
        <taxon>Capnodiales</taxon>
        <taxon>Piedraiaceae</taxon>
        <taxon>Piedraia</taxon>
    </lineage>
</organism>
<evidence type="ECO:0000313" key="3">
    <source>
        <dbReference type="Proteomes" id="UP000799421"/>
    </source>
</evidence>
<name>A0A6A7BYY4_9PEZI</name>
<proteinExistence type="predicted"/>
<evidence type="ECO:0000256" key="1">
    <source>
        <dbReference type="SAM" id="SignalP"/>
    </source>
</evidence>
<protein>
    <submittedName>
        <fullName evidence="2">Uncharacterized protein</fullName>
    </submittedName>
</protein>
<dbReference type="AlphaFoldDB" id="A0A6A7BYY4"/>
<keyword evidence="3" id="KW-1185">Reference proteome</keyword>
<accession>A0A6A7BYY4</accession>
<dbReference type="EMBL" id="MU005987">
    <property type="protein sequence ID" value="KAF2859905.1"/>
    <property type="molecule type" value="Genomic_DNA"/>
</dbReference>
<evidence type="ECO:0000313" key="2">
    <source>
        <dbReference type="EMBL" id="KAF2859905.1"/>
    </source>
</evidence>
<sequence length="203" mass="21605">MAFTRTLFITALFAFSTSALPRVSYSVVDVDGSGASTSTSAVSPVSNLPTTVYKTITSDASQTVSVTVEPSFKSASVATSVEPTTITVTTTPTPSATSYYDNGQWHTSYPIKPSTIENYKRMVPTGTGIFYKREVGTGTAVFKREVGTGTAVFKRSAPTGTAVYYNKRADSTGNILMVPSGFITARAAPTAINVVSWNETRFE</sequence>
<feature type="signal peptide" evidence="1">
    <location>
        <begin position="1"/>
        <end position="19"/>
    </location>
</feature>
<reference evidence="2" key="1">
    <citation type="journal article" date="2020" name="Stud. Mycol.">
        <title>101 Dothideomycetes genomes: a test case for predicting lifestyles and emergence of pathogens.</title>
        <authorList>
            <person name="Haridas S."/>
            <person name="Albert R."/>
            <person name="Binder M."/>
            <person name="Bloem J."/>
            <person name="Labutti K."/>
            <person name="Salamov A."/>
            <person name="Andreopoulos B."/>
            <person name="Baker S."/>
            <person name="Barry K."/>
            <person name="Bills G."/>
            <person name="Bluhm B."/>
            <person name="Cannon C."/>
            <person name="Castanera R."/>
            <person name="Culley D."/>
            <person name="Daum C."/>
            <person name="Ezra D."/>
            <person name="Gonzalez J."/>
            <person name="Henrissat B."/>
            <person name="Kuo A."/>
            <person name="Liang C."/>
            <person name="Lipzen A."/>
            <person name="Lutzoni F."/>
            <person name="Magnuson J."/>
            <person name="Mondo S."/>
            <person name="Nolan M."/>
            <person name="Ohm R."/>
            <person name="Pangilinan J."/>
            <person name="Park H.-J."/>
            <person name="Ramirez L."/>
            <person name="Alfaro M."/>
            <person name="Sun H."/>
            <person name="Tritt A."/>
            <person name="Yoshinaga Y."/>
            <person name="Zwiers L.-H."/>
            <person name="Turgeon B."/>
            <person name="Goodwin S."/>
            <person name="Spatafora J."/>
            <person name="Crous P."/>
            <person name="Grigoriev I."/>
        </authorList>
    </citation>
    <scope>NUCLEOTIDE SEQUENCE</scope>
    <source>
        <strain evidence="2">CBS 480.64</strain>
    </source>
</reference>
<dbReference type="Proteomes" id="UP000799421">
    <property type="component" value="Unassembled WGS sequence"/>
</dbReference>